<organism evidence="8 9">
    <name type="scientific">Mucilaginibacter ginsenosidivorax</name>
    <dbReference type="NCBI Taxonomy" id="862126"/>
    <lineage>
        <taxon>Bacteria</taxon>
        <taxon>Pseudomonadati</taxon>
        <taxon>Bacteroidota</taxon>
        <taxon>Sphingobacteriia</taxon>
        <taxon>Sphingobacteriales</taxon>
        <taxon>Sphingobacteriaceae</taxon>
        <taxon>Mucilaginibacter</taxon>
    </lineage>
</organism>
<evidence type="ECO:0000256" key="2">
    <source>
        <dbReference type="ARBA" id="ARBA00012729"/>
    </source>
</evidence>
<evidence type="ECO:0000259" key="7">
    <source>
        <dbReference type="PROSITE" id="PS51910"/>
    </source>
</evidence>
<dbReference type="Gene3D" id="3.20.20.80">
    <property type="entry name" value="Glycosidases"/>
    <property type="match status" value="1"/>
</dbReference>
<dbReference type="GO" id="GO:0005975">
    <property type="term" value="P:carbohydrate metabolic process"/>
    <property type="evidence" value="ECO:0007669"/>
    <property type="project" value="InterPro"/>
</dbReference>
<dbReference type="PANTHER" id="PTHR11177:SF317">
    <property type="entry name" value="CHITINASE 12-RELATED"/>
    <property type="match status" value="1"/>
</dbReference>
<dbReference type="EMBL" id="CP042437">
    <property type="protein sequence ID" value="QEC79507.1"/>
    <property type="molecule type" value="Genomic_DNA"/>
</dbReference>
<dbReference type="EC" id="3.2.1.14" evidence="2"/>
<evidence type="ECO:0000256" key="3">
    <source>
        <dbReference type="ARBA" id="ARBA00022801"/>
    </source>
</evidence>
<dbReference type="GO" id="GO:0008843">
    <property type="term" value="F:endochitinase activity"/>
    <property type="evidence" value="ECO:0007669"/>
    <property type="project" value="UniProtKB-EC"/>
</dbReference>
<evidence type="ECO:0000256" key="1">
    <source>
        <dbReference type="ARBA" id="ARBA00000822"/>
    </source>
</evidence>
<feature type="domain" description="GH18" evidence="7">
    <location>
        <begin position="44"/>
        <end position="335"/>
    </location>
</feature>
<gene>
    <name evidence="8" type="ORF">FSB76_27455</name>
</gene>
<keyword evidence="4 5" id="KW-0326">Glycosidase</keyword>
<evidence type="ECO:0000313" key="9">
    <source>
        <dbReference type="Proteomes" id="UP000321362"/>
    </source>
</evidence>
<proteinExistence type="inferred from homology"/>
<dbReference type="InterPro" id="IPR001223">
    <property type="entry name" value="Glyco_hydro18_cat"/>
</dbReference>
<dbReference type="SMART" id="SM00636">
    <property type="entry name" value="Glyco_18"/>
    <property type="match status" value="1"/>
</dbReference>
<dbReference type="Pfam" id="PF00704">
    <property type="entry name" value="Glyco_hydro_18"/>
    <property type="match status" value="1"/>
</dbReference>
<dbReference type="PANTHER" id="PTHR11177">
    <property type="entry name" value="CHITINASE"/>
    <property type="match status" value="1"/>
</dbReference>
<dbReference type="PROSITE" id="PS01095">
    <property type="entry name" value="GH18_1"/>
    <property type="match status" value="1"/>
</dbReference>
<dbReference type="SUPFAM" id="SSF51445">
    <property type="entry name" value="(Trans)glycosidases"/>
    <property type="match status" value="1"/>
</dbReference>
<dbReference type="GO" id="GO:0006032">
    <property type="term" value="P:chitin catabolic process"/>
    <property type="evidence" value="ECO:0007669"/>
    <property type="project" value="TreeGrafter"/>
</dbReference>
<accession>A0A5B8W7Q2</accession>
<sequence>MKILKNKALLTAVVFVLLNAIGCKKSNVKAEVKYDTTTTVAANFRVVGYLRYEDNLLNEANAIDMGKITHLNVAFINPDADGNFTANADLKQVAILAHNNKVQVLASIAGGTPPAYFSKLITPAMQSKFIAGLVKLVDDNLLDGIDVDIEQELIDNNYESFVTALAAALKAKGKLTTAAVATVYASRYPDNALAKLDFINVMSYDKTGLWKPSNPGQHSPYSMAVDDMAYWSGTRGIAKEKLSLGVPFYGYGFGTNAPADMSFSQIAAAYPDAVNLDQVTVSGGGIIYYNGITTIKAKTELAIGKAGGIMIWQLRQDATGANSLLGTINTVIKSHTK</sequence>
<dbReference type="Proteomes" id="UP000321362">
    <property type="component" value="Chromosome"/>
</dbReference>
<dbReference type="OrthoDB" id="9775889at2"/>
<dbReference type="InterPro" id="IPR050314">
    <property type="entry name" value="Glycosyl_Hydrlase_18"/>
</dbReference>
<dbReference type="GO" id="GO:0008061">
    <property type="term" value="F:chitin binding"/>
    <property type="evidence" value="ECO:0007669"/>
    <property type="project" value="InterPro"/>
</dbReference>
<dbReference type="InterPro" id="IPR001579">
    <property type="entry name" value="Glyco_hydro_18_chit_AS"/>
</dbReference>
<keyword evidence="9" id="KW-1185">Reference proteome</keyword>
<evidence type="ECO:0000256" key="5">
    <source>
        <dbReference type="RuleBase" id="RU000489"/>
    </source>
</evidence>
<dbReference type="PROSITE" id="PS51910">
    <property type="entry name" value="GH18_2"/>
    <property type="match status" value="1"/>
</dbReference>
<comment type="catalytic activity">
    <reaction evidence="1">
        <text>Random endo-hydrolysis of N-acetyl-beta-D-glucosaminide (1-&gt;4)-beta-linkages in chitin and chitodextrins.</text>
        <dbReference type="EC" id="3.2.1.14"/>
    </reaction>
</comment>
<dbReference type="InterPro" id="IPR011583">
    <property type="entry name" value="Chitinase_II/V-like_cat"/>
</dbReference>
<evidence type="ECO:0000313" key="8">
    <source>
        <dbReference type="EMBL" id="QEC79507.1"/>
    </source>
</evidence>
<dbReference type="AlphaFoldDB" id="A0A5B8W7Q2"/>
<dbReference type="RefSeq" id="WP_147059175.1">
    <property type="nucleotide sequence ID" value="NZ_CP042437.1"/>
</dbReference>
<dbReference type="GO" id="GO:0005576">
    <property type="term" value="C:extracellular region"/>
    <property type="evidence" value="ECO:0007669"/>
    <property type="project" value="TreeGrafter"/>
</dbReference>
<keyword evidence="3 5" id="KW-0378">Hydrolase</keyword>
<reference evidence="8 9" key="1">
    <citation type="journal article" date="2013" name="J. Microbiol.">
        <title>Mucilaginibacter ginsenosidivorax sp. nov., with ginsenoside converting activity isolated from sediment.</title>
        <authorList>
            <person name="Kim J.K."/>
            <person name="Choi T.E."/>
            <person name="Liu Q.M."/>
            <person name="Park H.Y."/>
            <person name="Yi T.H."/>
            <person name="Yoon M.H."/>
            <person name="Kim S.C."/>
            <person name="Im W.T."/>
        </authorList>
    </citation>
    <scope>NUCLEOTIDE SEQUENCE [LARGE SCALE GENOMIC DNA]</scope>
    <source>
        <strain evidence="8 9">KHI28</strain>
    </source>
</reference>
<dbReference type="KEGG" id="mgk:FSB76_27455"/>
<comment type="similarity">
    <text evidence="6">Belongs to the glycosyl hydrolase 18 family.</text>
</comment>
<protein>
    <recommendedName>
        <fullName evidence="2">chitinase</fullName>
        <ecNumber evidence="2">3.2.1.14</ecNumber>
    </recommendedName>
</protein>
<evidence type="ECO:0000256" key="6">
    <source>
        <dbReference type="RuleBase" id="RU004453"/>
    </source>
</evidence>
<evidence type="ECO:0000256" key="4">
    <source>
        <dbReference type="ARBA" id="ARBA00023295"/>
    </source>
</evidence>
<name>A0A5B8W7Q2_9SPHI</name>
<dbReference type="Gene3D" id="3.40.5.30">
    <property type="entry name" value="(Trans)glycosidases - domain 2"/>
    <property type="match status" value="1"/>
</dbReference>
<dbReference type="InterPro" id="IPR017853">
    <property type="entry name" value="GH"/>
</dbReference>